<name>A0A4U5PF25_STECR</name>
<accession>A0A4U5PF25</accession>
<dbReference type="EMBL" id="AZBU02000002">
    <property type="protein sequence ID" value="TKR95058.1"/>
    <property type="molecule type" value="Genomic_DNA"/>
</dbReference>
<reference evidence="1 2" key="1">
    <citation type="journal article" date="2015" name="Genome Biol.">
        <title>Comparative genomics of Steinernema reveals deeply conserved gene regulatory networks.</title>
        <authorList>
            <person name="Dillman A.R."/>
            <person name="Macchietto M."/>
            <person name="Porter C.F."/>
            <person name="Rogers A."/>
            <person name="Williams B."/>
            <person name="Antoshechkin I."/>
            <person name="Lee M.M."/>
            <person name="Goodwin Z."/>
            <person name="Lu X."/>
            <person name="Lewis E.E."/>
            <person name="Goodrich-Blair H."/>
            <person name="Stock S.P."/>
            <person name="Adams B.J."/>
            <person name="Sternberg P.W."/>
            <person name="Mortazavi A."/>
        </authorList>
    </citation>
    <scope>NUCLEOTIDE SEQUENCE [LARGE SCALE GENOMIC DNA]</scope>
    <source>
        <strain evidence="1 2">ALL</strain>
    </source>
</reference>
<organism evidence="1 2">
    <name type="scientific">Steinernema carpocapsae</name>
    <name type="common">Entomopathogenic nematode</name>
    <dbReference type="NCBI Taxonomy" id="34508"/>
    <lineage>
        <taxon>Eukaryota</taxon>
        <taxon>Metazoa</taxon>
        <taxon>Ecdysozoa</taxon>
        <taxon>Nematoda</taxon>
        <taxon>Chromadorea</taxon>
        <taxon>Rhabditida</taxon>
        <taxon>Tylenchina</taxon>
        <taxon>Panagrolaimomorpha</taxon>
        <taxon>Strongyloidoidea</taxon>
        <taxon>Steinernematidae</taxon>
        <taxon>Steinernema</taxon>
    </lineage>
</organism>
<proteinExistence type="predicted"/>
<sequence length="151" mass="16644">MRGGKSGKWGLRSRFKKREGRLSRAAAHLVVVGVQDFQSSLPVTSYWSAMAMSKCSKIRCVCTYVGRRTGTNTTGRSAPGFPQVFHASLDCAPRRLNALGVDAVTWIHEMLRVVHPLVAVSPPHAADTYTSVTDDDTTIRYMLTYQVQEGV</sequence>
<gene>
    <name evidence="1" type="ORF">L596_009277</name>
</gene>
<evidence type="ECO:0000313" key="1">
    <source>
        <dbReference type="EMBL" id="TKR95058.1"/>
    </source>
</evidence>
<keyword evidence="2" id="KW-1185">Reference proteome</keyword>
<reference evidence="1 2" key="2">
    <citation type="journal article" date="2019" name="G3 (Bethesda)">
        <title>Hybrid Assembly of the Genome of the Entomopathogenic Nematode Steinernema carpocapsae Identifies the X-Chromosome.</title>
        <authorList>
            <person name="Serra L."/>
            <person name="Macchietto M."/>
            <person name="Macias-Munoz A."/>
            <person name="McGill C.J."/>
            <person name="Rodriguez I.M."/>
            <person name="Rodriguez B."/>
            <person name="Murad R."/>
            <person name="Mortazavi A."/>
        </authorList>
    </citation>
    <scope>NUCLEOTIDE SEQUENCE [LARGE SCALE GENOMIC DNA]</scope>
    <source>
        <strain evidence="1 2">ALL</strain>
    </source>
</reference>
<protein>
    <submittedName>
        <fullName evidence="1">Uncharacterized protein</fullName>
    </submittedName>
</protein>
<dbReference type="Proteomes" id="UP000298663">
    <property type="component" value="Unassembled WGS sequence"/>
</dbReference>
<dbReference type="AlphaFoldDB" id="A0A4U5PF25"/>
<comment type="caution">
    <text evidence="1">The sequence shown here is derived from an EMBL/GenBank/DDBJ whole genome shotgun (WGS) entry which is preliminary data.</text>
</comment>
<evidence type="ECO:0000313" key="2">
    <source>
        <dbReference type="Proteomes" id="UP000298663"/>
    </source>
</evidence>